<evidence type="ECO:0000313" key="1">
    <source>
        <dbReference type="EMBL" id="KAK8845107.1"/>
    </source>
</evidence>
<dbReference type="Proteomes" id="UP001470230">
    <property type="component" value="Unassembled WGS sequence"/>
</dbReference>
<comment type="caution">
    <text evidence="1">The sequence shown here is derived from an EMBL/GenBank/DDBJ whole genome shotgun (WGS) entry which is preliminary data.</text>
</comment>
<proteinExistence type="predicted"/>
<accession>A0ABR2HDJ0</accession>
<gene>
    <name evidence="1" type="ORF">M9Y10_021287</name>
</gene>
<dbReference type="Pfam" id="PF13306">
    <property type="entry name" value="LRR_5"/>
    <property type="match status" value="3"/>
</dbReference>
<evidence type="ECO:0000313" key="2">
    <source>
        <dbReference type="Proteomes" id="UP001470230"/>
    </source>
</evidence>
<dbReference type="PANTHER" id="PTHR45661">
    <property type="entry name" value="SURFACE ANTIGEN"/>
    <property type="match status" value="1"/>
</dbReference>
<dbReference type="SUPFAM" id="SSF52058">
    <property type="entry name" value="L domain-like"/>
    <property type="match status" value="1"/>
</dbReference>
<dbReference type="PANTHER" id="PTHR45661:SF3">
    <property type="entry name" value="IG-LIKE DOMAIN-CONTAINING PROTEIN"/>
    <property type="match status" value="1"/>
</dbReference>
<evidence type="ECO:0008006" key="3">
    <source>
        <dbReference type="Google" id="ProtNLM"/>
    </source>
</evidence>
<sequence>MGQSNERNNLFIPRSIIYKNQEFIITSINSQAFSNSKVKAIKFPPDSELSKIEAAFSYSSIENLTIPSSVTELCDGWCYATPNLTKVKVMPNNKSLMNLNNQLIIGKSDNKSDNYDVLLFSRRDITNVTIPSFITIIGSYSFQHSKIQSIFIPHHLTKIGQGAFMDCNSLESIEFSPDSNLQCIESRAFFGTSIKSLSIPSNVSEFKDGWCDSANMITKVEVSPKNPNFMCCDEKLIIGKSDNQSDIFDVLFFVCRDVENVKIPSSIRRIASHAFAATKIENIVIPEKVTQIDDFAFKYCYYLNRVYFEKNSQLKSIGNEVFSWSGIESIAFPPRVTQIHTNAFFNCFKLQIIEIENPEFQIDEKNNFNYLENCIIMLNRKEKNSYKIFSLFQITKFLYF</sequence>
<protein>
    <recommendedName>
        <fullName evidence="3">Surface antigen BspA-like</fullName>
    </recommendedName>
</protein>
<dbReference type="InterPro" id="IPR032675">
    <property type="entry name" value="LRR_dom_sf"/>
</dbReference>
<reference evidence="1 2" key="1">
    <citation type="submission" date="2024-04" db="EMBL/GenBank/DDBJ databases">
        <title>Tritrichomonas musculus Genome.</title>
        <authorList>
            <person name="Alves-Ferreira E."/>
            <person name="Grigg M."/>
            <person name="Lorenzi H."/>
            <person name="Galac M."/>
        </authorList>
    </citation>
    <scope>NUCLEOTIDE SEQUENCE [LARGE SCALE GENOMIC DNA]</scope>
    <source>
        <strain evidence="1 2">EAF2021</strain>
    </source>
</reference>
<dbReference type="InterPro" id="IPR026906">
    <property type="entry name" value="LRR_5"/>
</dbReference>
<name>A0ABR2HDJ0_9EUKA</name>
<keyword evidence="2" id="KW-1185">Reference proteome</keyword>
<dbReference type="InterPro" id="IPR053139">
    <property type="entry name" value="Surface_bspA-like"/>
</dbReference>
<dbReference type="Gene3D" id="3.80.10.10">
    <property type="entry name" value="Ribonuclease Inhibitor"/>
    <property type="match status" value="2"/>
</dbReference>
<dbReference type="EMBL" id="JAPFFF010000031">
    <property type="protein sequence ID" value="KAK8845107.1"/>
    <property type="molecule type" value="Genomic_DNA"/>
</dbReference>
<organism evidence="1 2">
    <name type="scientific">Tritrichomonas musculus</name>
    <dbReference type="NCBI Taxonomy" id="1915356"/>
    <lineage>
        <taxon>Eukaryota</taxon>
        <taxon>Metamonada</taxon>
        <taxon>Parabasalia</taxon>
        <taxon>Tritrichomonadida</taxon>
        <taxon>Tritrichomonadidae</taxon>
        <taxon>Tritrichomonas</taxon>
    </lineage>
</organism>